<dbReference type="EMBL" id="MZGT01000071">
    <property type="protein sequence ID" value="OPJ58319.1"/>
    <property type="molecule type" value="Genomic_DNA"/>
</dbReference>
<dbReference type="NCBIfam" id="TIGR00835">
    <property type="entry name" value="agcS"/>
    <property type="match status" value="1"/>
</dbReference>
<feature type="transmembrane region" description="Helical" evidence="9">
    <location>
        <begin position="409"/>
        <end position="429"/>
    </location>
</feature>
<dbReference type="FunFam" id="1.20.1740.10:FF:000004">
    <property type="entry name" value="Sodium:alanine symporter family protein"/>
    <property type="match status" value="1"/>
</dbReference>
<dbReference type="PROSITE" id="PS00873">
    <property type="entry name" value="NA_ALANINE_SYMP"/>
    <property type="match status" value="1"/>
</dbReference>
<keyword evidence="8 9" id="KW-0472">Membrane</keyword>
<comment type="similarity">
    <text evidence="2 9">Belongs to the alanine or glycine:cation symporter (AGCS) (TC 2.A.25) family.</text>
</comment>
<keyword evidence="4 9" id="KW-1003">Cell membrane</keyword>
<reference evidence="10 11" key="1">
    <citation type="submission" date="2017-03" db="EMBL/GenBank/DDBJ databases">
        <title>Genome sequence of Clostridium chromiireducens DSM 23318.</title>
        <authorList>
            <person name="Poehlein A."/>
            <person name="Daniel R."/>
        </authorList>
    </citation>
    <scope>NUCLEOTIDE SEQUENCE [LARGE SCALE GENOMIC DNA]</scope>
    <source>
        <strain evidence="10 11">DSM 23318</strain>
    </source>
</reference>
<protein>
    <submittedName>
        <fullName evidence="10">Amino-acid carrier protein AlsT</fullName>
    </submittedName>
</protein>
<sequence>MLLSNLLLSTSTIKDFLDTIDSIVWGPPLLVLLMGTGIYLTIRLKLLQVFKLPLALKYVFGKDDEANNDEAEGDVSSFQALCTALSATIGTGNIVGVATAISAGGPGALFWMWLAAFFGMATKYSEGLLAIKYREVDENGQMSGGPMYYIQNGLGLKWLAKLFAFFGIGVALFGIGTFGQVNSIAAAAKSYNVPLIVTAVVVTALVAAITLGGIQRISKVSELIVPFMAAAYILGSIAVLVCNYKAIPAAIGLIITSAFNPQSVLGGTAGVTVILAMRSGVARGIFSNESGLGSAPIAAAAARTKSPARQGLITMTGTFFDTIIVCTMTGLVIVLTGSWSQGMSGAVSGADLTTVAFQAGLPIAALGKFIVNVGLLFFAFTTIIGWNYYGERCTEYLFGVKGILPYRIIYIAFVAIGPFLPLELIFIVADIVNGCMAFPNLVGLIGLRKVIVEETEIFFKEMNEKKLQAKTKLELCD</sequence>
<dbReference type="Proteomes" id="UP000191056">
    <property type="component" value="Unassembled WGS sequence"/>
</dbReference>
<dbReference type="PANTHER" id="PTHR30330">
    <property type="entry name" value="AGSS FAMILY TRANSPORTER, SODIUM-ALANINE"/>
    <property type="match status" value="1"/>
</dbReference>
<dbReference type="STRING" id="225345.CLCHR_39600"/>
<feature type="transmembrane region" description="Helical" evidence="9">
    <location>
        <begin position="312"/>
        <end position="335"/>
    </location>
</feature>
<comment type="caution">
    <text evidence="10">The sequence shown here is derived from an EMBL/GenBank/DDBJ whole genome shotgun (WGS) entry which is preliminary data.</text>
</comment>
<dbReference type="Gene3D" id="1.20.1740.10">
    <property type="entry name" value="Amino acid/polyamine transporter I"/>
    <property type="match status" value="1"/>
</dbReference>
<keyword evidence="3 9" id="KW-0813">Transport</keyword>
<dbReference type="GO" id="GO:0005283">
    <property type="term" value="F:amino acid:sodium symporter activity"/>
    <property type="evidence" value="ECO:0007669"/>
    <property type="project" value="InterPro"/>
</dbReference>
<feature type="transmembrane region" description="Helical" evidence="9">
    <location>
        <begin position="247"/>
        <end position="276"/>
    </location>
</feature>
<dbReference type="OrthoDB" id="9804874at2"/>
<feature type="transmembrane region" description="Helical" evidence="9">
    <location>
        <begin position="191"/>
        <end position="211"/>
    </location>
</feature>
<evidence type="ECO:0000256" key="9">
    <source>
        <dbReference type="RuleBase" id="RU363064"/>
    </source>
</evidence>
<evidence type="ECO:0000256" key="6">
    <source>
        <dbReference type="ARBA" id="ARBA00022847"/>
    </source>
</evidence>
<evidence type="ECO:0000256" key="3">
    <source>
        <dbReference type="ARBA" id="ARBA00022448"/>
    </source>
</evidence>
<dbReference type="InterPro" id="IPR001463">
    <property type="entry name" value="Na/Ala_symport"/>
</dbReference>
<keyword evidence="7 9" id="KW-1133">Transmembrane helix</keyword>
<comment type="subcellular location">
    <subcellularLocation>
        <location evidence="1 9">Cell membrane</location>
        <topology evidence="1 9">Multi-pass membrane protein</topology>
    </subcellularLocation>
</comment>
<dbReference type="RefSeq" id="WP_079441612.1">
    <property type="nucleotide sequence ID" value="NZ_MZGT01000071.1"/>
</dbReference>
<keyword evidence="11" id="KW-1185">Reference proteome</keyword>
<evidence type="ECO:0000256" key="1">
    <source>
        <dbReference type="ARBA" id="ARBA00004651"/>
    </source>
</evidence>
<evidence type="ECO:0000256" key="7">
    <source>
        <dbReference type="ARBA" id="ARBA00022989"/>
    </source>
</evidence>
<evidence type="ECO:0000256" key="8">
    <source>
        <dbReference type="ARBA" id="ARBA00023136"/>
    </source>
</evidence>
<dbReference type="PANTHER" id="PTHR30330:SF3">
    <property type="entry name" value="TRANSCRIPTIONAL REGULATOR, LRP FAMILY"/>
    <property type="match status" value="1"/>
</dbReference>
<feature type="transmembrane region" description="Helical" evidence="9">
    <location>
        <begin position="369"/>
        <end position="389"/>
    </location>
</feature>
<feature type="transmembrane region" description="Helical" evidence="9">
    <location>
        <begin position="158"/>
        <end position="179"/>
    </location>
</feature>
<accession>A0A1V4IEH0</accession>
<gene>
    <name evidence="10" type="primary">alsT</name>
    <name evidence="10" type="ORF">CLCHR_39600</name>
</gene>
<dbReference type="GO" id="GO:0005886">
    <property type="term" value="C:plasma membrane"/>
    <property type="evidence" value="ECO:0007669"/>
    <property type="project" value="UniProtKB-SubCell"/>
</dbReference>
<dbReference type="PRINTS" id="PR00175">
    <property type="entry name" value="NAALASMPORT"/>
</dbReference>
<dbReference type="AlphaFoldDB" id="A0A1V4IEH0"/>
<feature type="transmembrane region" description="Helical" evidence="9">
    <location>
        <begin position="23"/>
        <end position="42"/>
    </location>
</feature>
<organism evidence="10 11">
    <name type="scientific">Clostridium chromiireducens</name>
    <dbReference type="NCBI Taxonomy" id="225345"/>
    <lineage>
        <taxon>Bacteria</taxon>
        <taxon>Bacillati</taxon>
        <taxon>Bacillota</taxon>
        <taxon>Clostridia</taxon>
        <taxon>Eubacteriales</taxon>
        <taxon>Clostridiaceae</taxon>
        <taxon>Clostridium</taxon>
    </lineage>
</organism>
<evidence type="ECO:0000256" key="4">
    <source>
        <dbReference type="ARBA" id="ARBA00022475"/>
    </source>
</evidence>
<feature type="transmembrane region" description="Helical" evidence="9">
    <location>
        <begin position="223"/>
        <end position="241"/>
    </location>
</feature>
<evidence type="ECO:0000313" key="11">
    <source>
        <dbReference type="Proteomes" id="UP000191056"/>
    </source>
</evidence>
<keyword evidence="5 9" id="KW-0812">Transmembrane</keyword>
<evidence type="ECO:0000256" key="5">
    <source>
        <dbReference type="ARBA" id="ARBA00022692"/>
    </source>
</evidence>
<dbReference type="Pfam" id="PF01235">
    <property type="entry name" value="Na_Ala_symp"/>
    <property type="match status" value="1"/>
</dbReference>
<keyword evidence="6 9" id="KW-0769">Symport</keyword>
<proteinExistence type="inferred from homology"/>
<evidence type="ECO:0000256" key="2">
    <source>
        <dbReference type="ARBA" id="ARBA00009261"/>
    </source>
</evidence>
<evidence type="ECO:0000313" key="10">
    <source>
        <dbReference type="EMBL" id="OPJ58319.1"/>
    </source>
</evidence>
<name>A0A1V4IEH0_9CLOT</name>